<proteinExistence type="predicted"/>
<evidence type="ECO:0000256" key="1">
    <source>
        <dbReference type="ARBA" id="ARBA00023242"/>
    </source>
</evidence>
<reference evidence="3" key="1">
    <citation type="journal article" date="2020" name="bioRxiv">
        <title>Whole genome comparisons of ergot fungi reveals the divergence and evolution of species within the genus Claviceps are the result of varying mechanisms driving genome evolution and host range expansion.</title>
        <authorList>
            <person name="Wyka S.A."/>
            <person name="Mondo S.J."/>
            <person name="Liu M."/>
            <person name="Dettman J."/>
            <person name="Nalam V."/>
            <person name="Broders K.D."/>
        </authorList>
    </citation>
    <scope>NUCLEOTIDE SEQUENCE</scope>
    <source>
        <strain evidence="3">CCC 489</strain>
    </source>
</reference>
<dbReference type="SUPFAM" id="SSF57701">
    <property type="entry name" value="Zn2/Cys6 DNA-binding domain"/>
    <property type="match status" value="1"/>
</dbReference>
<evidence type="ECO:0000259" key="2">
    <source>
        <dbReference type="PROSITE" id="PS50048"/>
    </source>
</evidence>
<dbReference type="GO" id="GO:0008270">
    <property type="term" value="F:zinc ion binding"/>
    <property type="evidence" value="ECO:0007669"/>
    <property type="project" value="InterPro"/>
</dbReference>
<dbReference type="Proteomes" id="UP000811619">
    <property type="component" value="Unassembled WGS sequence"/>
</dbReference>
<keyword evidence="1" id="KW-0539">Nucleus</keyword>
<dbReference type="Pfam" id="PF00172">
    <property type="entry name" value="Zn_clus"/>
    <property type="match status" value="1"/>
</dbReference>
<feature type="domain" description="Zn(2)-C6 fungal-type" evidence="2">
    <location>
        <begin position="36"/>
        <end position="64"/>
    </location>
</feature>
<protein>
    <recommendedName>
        <fullName evidence="2">Zn(2)-C6 fungal-type domain-containing protein</fullName>
    </recommendedName>
</protein>
<dbReference type="OrthoDB" id="3525185at2759"/>
<dbReference type="PROSITE" id="PS50048">
    <property type="entry name" value="ZN2_CY6_FUNGAL_2"/>
    <property type="match status" value="1"/>
</dbReference>
<dbReference type="CDD" id="cd00067">
    <property type="entry name" value="GAL4"/>
    <property type="match status" value="1"/>
</dbReference>
<dbReference type="EMBL" id="SRPY01000020">
    <property type="protein sequence ID" value="KAG5930284.1"/>
    <property type="molecule type" value="Genomic_DNA"/>
</dbReference>
<sequence>MAAVFVSDNAGTSSRSVPTREELRRFFDVRARRTQGCLTCRQRKVKCDQRRPACDRCKRGMHRCLGYDDAFLFVNQALPGTQELPSKKSASQLKDYWNQQLGAVASRTRPGVPDNKIGPMISLVGFKDNIIISHFVSNLRIGFEQKPVNRSDAPTMRAAMESFGKQTTAYVSGLGVAELYFSRIHKVNQMTTHAAGLYGEALAGLRSDLQQMSQHFSRSRAFLGLWTAYFLSLYELISKSKADGMWLQHARGVASLIYLLGPEAFQSPSANALYEVKRPFIAISHFVMRKRCFLEFDEWKAQPWAHRPESKLPGSMLMDTFVDIPGIVEDADRLQEAAARMKLGLTSAAQVDALRTKVQNRILAAIHGLSESRWKWEDMYPRVCWKTRINLATTLCLDDDGKPLFDTCLNFVGLKRTFEILMYNATRLLLFRLCDLTGLHEDAATKLEHVWQRHGPFLNPLLLPGLGTPESHALEICRIVDYLMNGEQNYHGAFILLFPLRVAQVQLVSSPKMHAWIGRMLKQFAEEKGLGIGEHLQESRNAESLRRTPVH</sequence>
<evidence type="ECO:0000313" key="3">
    <source>
        <dbReference type="EMBL" id="KAG5930284.1"/>
    </source>
</evidence>
<keyword evidence="4" id="KW-1185">Reference proteome</keyword>
<dbReference type="GO" id="GO:0000981">
    <property type="term" value="F:DNA-binding transcription factor activity, RNA polymerase II-specific"/>
    <property type="evidence" value="ECO:0007669"/>
    <property type="project" value="InterPro"/>
</dbReference>
<evidence type="ECO:0000313" key="4">
    <source>
        <dbReference type="Proteomes" id="UP000811619"/>
    </source>
</evidence>
<dbReference type="PROSITE" id="PS00463">
    <property type="entry name" value="ZN2_CY6_FUNGAL_1"/>
    <property type="match status" value="1"/>
</dbReference>
<dbReference type="PANTHER" id="PTHR38111">
    <property type="entry name" value="ZN(2)-C6 FUNGAL-TYPE DOMAIN-CONTAINING PROTEIN-RELATED"/>
    <property type="match status" value="1"/>
</dbReference>
<comment type="caution">
    <text evidence="3">The sequence shown here is derived from an EMBL/GenBank/DDBJ whole genome shotgun (WGS) entry which is preliminary data.</text>
</comment>
<dbReference type="InterPro" id="IPR053178">
    <property type="entry name" value="Osmoadaptation_assoc"/>
</dbReference>
<dbReference type="Gene3D" id="4.10.240.10">
    <property type="entry name" value="Zn(2)-C6 fungal-type DNA-binding domain"/>
    <property type="match status" value="1"/>
</dbReference>
<dbReference type="SMART" id="SM00066">
    <property type="entry name" value="GAL4"/>
    <property type="match status" value="1"/>
</dbReference>
<dbReference type="AlphaFoldDB" id="A0A8K0JDB5"/>
<gene>
    <name evidence="3" type="ORF">E4U42_002496</name>
</gene>
<dbReference type="InterPro" id="IPR036864">
    <property type="entry name" value="Zn2-C6_fun-type_DNA-bd_sf"/>
</dbReference>
<dbReference type="PANTHER" id="PTHR38111:SF2">
    <property type="entry name" value="FINGER DOMAIN PROTEIN, PUTATIVE (AFU_ORTHOLOGUE AFUA_1G01560)-RELATED"/>
    <property type="match status" value="1"/>
</dbReference>
<accession>A0A8K0JDB5</accession>
<name>A0A8K0JDB5_9HYPO</name>
<organism evidence="3 4">
    <name type="scientific">Claviceps africana</name>
    <dbReference type="NCBI Taxonomy" id="83212"/>
    <lineage>
        <taxon>Eukaryota</taxon>
        <taxon>Fungi</taxon>
        <taxon>Dikarya</taxon>
        <taxon>Ascomycota</taxon>
        <taxon>Pezizomycotina</taxon>
        <taxon>Sordariomycetes</taxon>
        <taxon>Hypocreomycetidae</taxon>
        <taxon>Hypocreales</taxon>
        <taxon>Clavicipitaceae</taxon>
        <taxon>Claviceps</taxon>
    </lineage>
</organism>
<dbReference type="InterPro" id="IPR001138">
    <property type="entry name" value="Zn2Cys6_DnaBD"/>
</dbReference>